<dbReference type="CDD" id="cd00586">
    <property type="entry name" value="4HBT"/>
    <property type="match status" value="1"/>
</dbReference>
<dbReference type="PANTHER" id="PTHR12475">
    <property type="match status" value="1"/>
</dbReference>
<protein>
    <submittedName>
        <fullName evidence="1">Thioesterase</fullName>
    </submittedName>
</protein>
<dbReference type="InterPro" id="IPR029069">
    <property type="entry name" value="HotDog_dom_sf"/>
</dbReference>
<keyword evidence="2" id="KW-1185">Reference proteome</keyword>
<dbReference type="PANTHER" id="PTHR12475:SF4">
    <property type="entry name" value="PROTEIN THEM6"/>
    <property type="match status" value="1"/>
</dbReference>
<dbReference type="Pfam" id="PF13279">
    <property type="entry name" value="4HBT_2"/>
    <property type="match status" value="1"/>
</dbReference>
<dbReference type="EMBL" id="CP032630">
    <property type="protein sequence ID" value="AYF99460.1"/>
    <property type="molecule type" value="Genomic_DNA"/>
</dbReference>
<name>A0A387BLQ4_9MICO</name>
<reference evidence="2" key="1">
    <citation type="submission" date="2018-09" db="EMBL/GenBank/DDBJ databases">
        <title>Genome sequencing of strain 2DFWR-13.</title>
        <authorList>
            <person name="Heo J."/>
            <person name="Kim S.-J."/>
            <person name="Kwon S.-W."/>
        </authorList>
    </citation>
    <scope>NUCLEOTIDE SEQUENCE [LARGE SCALE GENOMIC DNA]</scope>
    <source>
        <strain evidence="2">2DFWR-13</strain>
    </source>
</reference>
<dbReference type="InterPro" id="IPR051490">
    <property type="entry name" value="THEM6_lcsJ_thioesterase"/>
</dbReference>
<dbReference type="AlphaFoldDB" id="A0A387BLQ4"/>
<accession>A0A387BLQ4</accession>
<proteinExistence type="predicted"/>
<dbReference type="KEGG" id="lyd:D7I47_05555"/>
<gene>
    <name evidence="1" type="ORF">D7I47_05555</name>
</gene>
<dbReference type="Proteomes" id="UP000278886">
    <property type="component" value="Chromosome"/>
</dbReference>
<dbReference type="Gene3D" id="3.10.129.10">
    <property type="entry name" value="Hotdog Thioesterase"/>
    <property type="match status" value="1"/>
</dbReference>
<sequence>MNNGAYLANLDHARQELVVRTGLWKRMRDAGMYPVVGAQTIAYRKSLKLGQRYVIESRFLGLDDRAAYLEQRFVVDGEVFARAYVQGRFLYDRGGTVPMDELSRVSGMDPATHPIPAWLHDWAAQIRLPGTRTPTPSTWD</sequence>
<evidence type="ECO:0000313" key="2">
    <source>
        <dbReference type="Proteomes" id="UP000278886"/>
    </source>
</evidence>
<dbReference type="SUPFAM" id="SSF54637">
    <property type="entry name" value="Thioesterase/thiol ester dehydrase-isomerase"/>
    <property type="match status" value="1"/>
</dbReference>
<organism evidence="1 2">
    <name type="scientific">Protaetiibacter intestinalis</name>
    <dbReference type="NCBI Taxonomy" id="2419774"/>
    <lineage>
        <taxon>Bacteria</taxon>
        <taxon>Bacillati</taxon>
        <taxon>Actinomycetota</taxon>
        <taxon>Actinomycetes</taxon>
        <taxon>Micrococcales</taxon>
        <taxon>Microbacteriaceae</taxon>
        <taxon>Protaetiibacter</taxon>
    </lineage>
</organism>
<evidence type="ECO:0000313" key="1">
    <source>
        <dbReference type="EMBL" id="AYF99460.1"/>
    </source>
</evidence>
<dbReference type="OrthoDB" id="3727779at2"/>